<reference evidence="1" key="1">
    <citation type="submission" date="2021-02" db="EMBL/GenBank/DDBJ databases">
        <authorList>
            <consortium name="DOE Joint Genome Institute"/>
            <person name="Ahrendt S."/>
            <person name="Looney B.P."/>
            <person name="Miyauchi S."/>
            <person name="Morin E."/>
            <person name="Drula E."/>
            <person name="Courty P.E."/>
            <person name="Chicoki N."/>
            <person name="Fauchery L."/>
            <person name="Kohler A."/>
            <person name="Kuo A."/>
            <person name="Labutti K."/>
            <person name="Pangilinan J."/>
            <person name="Lipzen A."/>
            <person name="Riley R."/>
            <person name="Andreopoulos W."/>
            <person name="He G."/>
            <person name="Johnson J."/>
            <person name="Barry K.W."/>
            <person name="Grigoriev I.V."/>
            <person name="Nagy L."/>
            <person name="Hibbett D."/>
            <person name="Henrissat B."/>
            <person name="Matheny P.B."/>
            <person name="Labbe J."/>
            <person name="Martin F."/>
        </authorList>
    </citation>
    <scope>NUCLEOTIDE SEQUENCE</scope>
    <source>
        <strain evidence="1">EC-137</strain>
    </source>
</reference>
<accession>A0ACB8QC15</accession>
<dbReference type="EMBL" id="MU273687">
    <property type="protein sequence ID" value="KAI0029262.1"/>
    <property type="molecule type" value="Genomic_DNA"/>
</dbReference>
<keyword evidence="2" id="KW-1185">Reference proteome</keyword>
<name>A0ACB8QC15_9AGAM</name>
<organism evidence="1 2">
    <name type="scientific">Vararia minispora EC-137</name>
    <dbReference type="NCBI Taxonomy" id="1314806"/>
    <lineage>
        <taxon>Eukaryota</taxon>
        <taxon>Fungi</taxon>
        <taxon>Dikarya</taxon>
        <taxon>Basidiomycota</taxon>
        <taxon>Agaricomycotina</taxon>
        <taxon>Agaricomycetes</taxon>
        <taxon>Russulales</taxon>
        <taxon>Lachnocladiaceae</taxon>
        <taxon>Vararia</taxon>
    </lineage>
</organism>
<comment type="caution">
    <text evidence="1">The sequence shown here is derived from an EMBL/GenBank/DDBJ whole genome shotgun (WGS) entry which is preliminary data.</text>
</comment>
<reference evidence="1" key="2">
    <citation type="journal article" date="2022" name="New Phytol.">
        <title>Evolutionary transition to the ectomycorrhizal habit in the genomes of a hyperdiverse lineage of mushroom-forming fungi.</title>
        <authorList>
            <person name="Looney B."/>
            <person name="Miyauchi S."/>
            <person name="Morin E."/>
            <person name="Drula E."/>
            <person name="Courty P.E."/>
            <person name="Kohler A."/>
            <person name="Kuo A."/>
            <person name="LaButti K."/>
            <person name="Pangilinan J."/>
            <person name="Lipzen A."/>
            <person name="Riley R."/>
            <person name="Andreopoulos W."/>
            <person name="He G."/>
            <person name="Johnson J."/>
            <person name="Nolan M."/>
            <person name="Tritt A."/>
            <person name="Barry K.W."/>
            <person name="Grigoriev I.V."/>
            <person name="Nagy L.G."/>
            <person name="Hibbett D."/>
            <person name="Henrissat B."/>
            <person name="Matheny P.B."/>
            <person name="Labbe J."/>
            <person name="Martin F.M."/>
        </authorList>
    </citation>
    <scope>NUCLEOTIDE SEQUENCE</scope>
    <source>
        <strain evidence="1">EC-137</strain>
    </source>
</reference>
<proteinExistence type="predicted"/>
<evidence type="ECO:0000313" key="1">
    <source>
        <dbReference type="EMBL" id="KAI0029262.1"/>
    </source>
</evidence>
<evidence type="ECO:0000313" key="2">
    <source>
        <dbReference type="Proteomes" id="UP000814128"/>
    </source>
</evidence>
<gene>
    <name evidence="1" type="ORF">K488DRAFT_73116</name>
</gene>
<dbReference type="Proteomes" id="UP000814128">
    <property type="component" value="Unassembled WGS sequence"/>
</dbReference>
<protein>
    <submittedName>
        <fullName evidence="1">Uncharacterized protein</fullName>
    </submittedName>
</protein>
<sequence>MIFRCIKANGWLSLARVYLARSASEGTQDYRMRLEAECGDLKEYLQAVFVDAQRHRNALQPFNLLPVELWGKIFLQVRDEWPGDIGSGSNISWIRACSQVCHYWREVGYTSPCGAKENRAPVEQIALSLSSLWDRIDSDRCSVKLSCLMLVRARDSPLSVFIDPGLCQDEHRLKDNAKVHYFVTTPPFSNRLHSLHVYMSPSFYLNVLPERVFPLLEFFSVTDESHDYGRYSMLENIDPTLLPALRTLRFDNCFTAWPIASGSFANLVDLSIRRYPSYTDPADVSKVDFVAILSLVPHVERLALWEAFPWPILAQRPSARPSIALPSRLQSLSVAFFERTRPCLPLLKSLIIPQSIALDVQLSAKRRWVGALNALVGSTRPPPRCLLLSTTEVLFDAHWLWYEVSYTHAWQGSSCSDPDPPVITTMRYKASPLDGLPLRSVETFIIRLRSPLHHPFSRGPRGLATLPAPEWRTALARAHNVRTLELNIDAHWLPLLMRVLQCAAPDGGTLLPRLERLVLTDADETPGPPPERIVSPKTLDVVRRSLVTRARAGVPVRTISLPRRFEGVCWAEDLRCHVEELLFDEKL</sequence>